<dbReference type="InterPro" id="IPR002942">
    <property type="entry name" value="S4_RNA-bd"/>
</dbReference>
<evidence type="ECO:0000259" key="13">
    <source>
        <dbReference type="SMART" id="SM00363"/>
    </source>
</evidence>
<dbReference type="PROSITE" id="PS50889">
    <property type="entry name" value="S4"/>
    <property type="match status" value="1"/>
</dbReference>
<dbReference type="SUPFAM" id="SSF55174">
    <property type="entry name" value="Alpha-L RNA-binding motif"/>
    <property type="match status" value="1"/>
</dbReference>
<dbReference type="SUPFAM" id="SSF52374">
    <property type="entry name" value="Nucleotidylyl transferase"/>
    <property type="match status" value="1"/>
</dbReference>
<protein>
    <recommendedName>
        <fullName evidence="11">Tyrosine--tRNA ligase</fullName>
        <ecNumber evidence="11">6.1.1.1</ecNumber>
    </recommendedName>
    <alternativeName>
        <fullName evidence="11">Tyrosyl-tRNA synthetase</fullName>
        <shortName evidence="11">TyrRS</shortName>
    </alternativeName>
</protein>
<evidence type="ECO:0000256" key="6">
    <source>
        <dbReference type="ARBA" id="ARBA00022884"/>
    </source>
</evidence>
<evidence type="ECO:0000256" key="2">
    <source>
        <dbReference type="ARBA" id="ARBA00022490"/>
    </source>
</evidence>
<reference evidence="14 15" key="1">
    <citation type="journal article" date="2013" name="Genome Announc.">
        <title>Genome Sequence of Lactobacillus gastricus PS3, a Strain Isolated from Human Milk.</title>
        <authorList>
            <person name="Martin V."/>
            <person name="Cardenas N."/>
            <person name="Jimenez E."/>
            <person name="Maldonado A."/>
            <person name="Rodriguez J.M."/>
            <person name="Fernandez L."/>
        </authorList>
    </citation>
    <scope>NUCLEOTIDE SEQUENCE [LARGE SCALE GENOMIC DNA]</scope>
    <source>
        <strain evidence="14 15">PS3</strain>
    </source>
</reference>
<dbReference type="HAMAP" id="MF_02006">
    <property type="entry name" value="Tyr_tRNA_synth_type1"/>
    <property type="match status" value="1"/>
</dbReference>
<sequence>MNIVDELKWRGAINQTTDEEGLRKLTEEKQISLYCGTDPTGDSLHIGHLIPFMMLKRFQLAGHHPVIIIGGGTGAIGDPSGRNTERDIVSMDTIHHNEEALTNQMKRLFGEENFTIVNNYDWLSQMNLIEFLRDYGKLFNLNTMLNKEVVASRLENGISYTEFTYQILQAVDYLHLHQNNDVQLQIGGSDQWGNITSGIDLIHKIEGPEAQAYGLTIPLMVKADGTKFGKTAGGAIWLDPEKTSPYEFYQFWLNQDDRDVVKYLKYFTFLSQAEINDLAQKVETEPWKREAQRRLAQEVTNFVHGEAATAEAEKISQILFSGDIQALTTTELEQAFNGTPSVDVPASPQNIVDWLVEYGIEPSKRQAREDVQNGAIRINGEKVTDLEALVDPSAKFDGKYVVVRRGKKNYTLAKVQN</sequence>
<dbReference type="InterPro" id="IPR024107">
    <property type="entry name" value="Tyr-tRNA-ligase_bac_1"/>
</dbReference>
<feature type="domain" description="RNA-binding S4" evidence="13">
    <location>
        <begin position="349"/>
        <end position="411"/>
    </location>
</feature>
<keyword evidence="5 11" id="KW-0067">ATP-binding</keyword>
<gene>
    <name evidence="11" type="primary">tyrS</name>
    <name evidence="14" type="ORF">PS3_5353</name>
</gene>
<dbReference type="FunFam" id="3.40.50.620:FF:000008">
    <property type="entry name" value="Tyrosine--tRNA ligase"/>
    <property type="match status" value="1"/>
</dbReference>
<keyword evidence="3 11" id="KW-0436">Ligase</keyword>
<keyword evidence="7 11" id="KW-0648">Protein biosynthesis</keyword>
<dbReference type="Gene3D" id="3.40.50.620">
    <property type="entry name" value="HUPs"/>
    <property type="match status" value="1"/>
</dbReference>
<evidence type="ECO:0000256" key="5">
    <source>
        <dbReference type="ARBA" id="ARBA00022840"/>
    </source>
</evidence>
<dbReference type="InterPro" id="IPR002305">
    <property type="entry name" value="aa-tRNA-synth_Ic"/>
</dbReference>
<evidence type="ECO:0000256" key="8">
    <source>
        <dbReference type="ARBA" id="ARBA00023146"/>
    </source>
</evidence>
<dbReference type="InterPro" id="IPR001412">
    <property type="entry name" value="aa-tRNA-synth_I_CS"/>
</dbReference>
<evidence type="ECO:0000313" key="14">
    <source>
        <dbReference type="EMBL" id="EHS87445.1"/>
    </source>
</evidence>
<feature type="binding site" evidence="11">
    <location>
        <position position="34"/>
    </location>
    <ligand>
        <name>L-tyrosine</name>
        <dbReference type="ChEBI" id="CHEBI:58315"/>
    </ligand>
</feature>
<dbReference type="PRINTS" id="PR01040">
    <property type="entry name" value="TRNASYNTHTYR"/>
</dbReference>
<dbReference type="EC" id="6.1.1.1" evidence="11"/>
<organism evidence="14 15">
    <name type="scientific">Limosilactobacillus gastricus PS3</name>
    <dbReference type="NCBI Taxonomy" id="1144300"/>
    <lineage>
        <taxon>Bacteria</taxon>
        <taxon>Bacillati</taxon>
        <taxon>Bacillota</taxon>
        <taxon>Bacilli</taxon>
        <taxon>Lactobacillales</taxon>
        <taxon>Lactobacillaceae</taxon>
        <taxon>Limosilactobacillus</taxon>
    </lineage>
</organism>
<evidence type="ECO:0000256" key="3">
    <source>
        <dbReference type="ARBA" id="ARBA00022598"/>
    </source>
</evidence>
<dbReference type="GO" id="GO:0004831">
    <property type="term" value="F:tyrosine-tRNA ligase activity"/>
    <property type="evidence" value="ECO:0007669"/>
    <property type="project" value="UniProtKB-UniRule"/>
</dbReference>
<evidence type="ECO:0000256" key="12">
    <source>
        <dbReference type="PROSITE-ProRule" id="PRU00182"/>
    </source>
</evidence>
<dbReference type="STRING" id="1144300.PS3_5353"/>
<feature type="binding site" evidence="11">
    <location>
        <position position="165"/>
    </location>
    <ligand>
        <name>L-tyrosine</name>
        <dbReference type="ChEBI" id="CHEBI:58315"/>
    </ligand>
</feature>
<dbReference type="SMART" id="SM00363">
    <property type="entry name" value="S4"/>
    <property type="match status" value="1"/>
</dbReference>
<dbReference type="EMBL" id="AICN01000010">
    <property type="protein sequence ID" value="EHS87445.1"/>
    <property type="molecule type" value="Genomic_DNA"/>
</dbReference>
<dbReference type="OrthoDB" id="9804243at2"/>
<feature type="binding site" evidence="11">
    <location>
        <position position="169"/>
    </location>
    <ligand>
        <name>L-tyrosine</name>
        <dbReference type="ChEBI" id="CHEBI:58315"/>
    </ligand>
</feature>
<dbReference type="InterPro" id="IPR054608">
    <property type="entry name" value="SYY-like_C"/>
</dbReference>
<dbReference type="GO" id="GO:0005829">
    <property type="term" value="C:cytosol"/>
    <property type="evidence" value="ECO:0007669"/>
    <property type="project" value="TreeGrafter"/>
</dbReference>
<dbReference type="InterPro" id="IPR024088">
    <property type="entry name" value="Tyr-tRNA-ligase_bac-type"/>
</dbReference>
<name>H4GI19_9LACO</name>
<proteinExistence type="inferred from homology"/>
<comment type="similarity">
    <text evidence="10 11">Belongs to the class-I aminoacyl-tRNA synthetase family. TyrS type 1 subfamily.</text>
</comment>
<dbReference type="NCBIfam" id="TIGR00234">
    <property type="entry name" value="tyrS"/>
    <property type="match status" value="1"/>
</dbReference>
<dbReference type="RefSeq" id="WP_007121703.1">
    <property type="nucleotide sequence ID" value="NZ_AICN01000010.1"/>
</dbReference>
<dbReference type="Gene3D" id="1.10.240.10">
    <property type="entry name" value="Tyrosyl-Transfer RNA Synthetase"/>
    <property type="match status" value="1"/>
</dbReference>
<keyword evidence="2 11" id="KW-0963">Cytoplasm</keyword>
<feature type="short sequence motif" description="'HIGH' region" evidence="11">
    <location>
        <begin position="39"/>
        <end position="48"/>
    </location>
</feature>
<dbReference type="GO" id="GO:0006437">
    <property type="term" value="P:tyrosyl-tRNA aminoacylation"/>
    <property type="evidence" value="ECO:0007669"/>
    <property type="project" value="UniProtKB-UniRule"/>
</dbReference>
<comment type="caution">
    <text evidence="14">The sequence shown here is derived from an EMBL/GenBank/DDBJ whole genome shotgun (WGS) entry which is preliminary data.</text>
</comment>
<dbReference type="CDD" id="cd00805">
    <property type="entry name" value="TyrRS_core"/>
    <property type="match status" value="1"/>
</dbReference>
<evidence type="ECO:0000256" key="10">
    <source>
        <dbReference type="ARBA" id="ARBA00060965"/>
    </source>
</evidence>
<dbReference type="GO" id="GO:0003723">
    <property type="term" value="F:RNA binding"/>
    <property type="evidence" value="ECO:0007669"/>
    <property type="project" value="UniProtKB-KW"/>
</dbReference>
<feature type="short sequence motif" description="'KMSKS' region" evidence="11">
    <location>
        <begin position="227"/>
        <end position="231"/>
    </location>
</feature>
<comment type="subcellular location">
    <subcellularLocation>
        <location evidence="1 11">Cytoplasm</location>
    </subcellularLocation>
</comment>
<dbReference type="Pfam" id="PF22421">
    <property type="entry name" value="SYY_C-terminal"/>
    <property type="match status" value="1"/>
</dbReference>
<evidence type="ECO:0000256" key="7">
    <source>
        <dbReference type="ARBA" id="ARBA00022917"/>
    </source>
</evidence>
<comment type="subunit">
    <text evidence="11">Homodimer.</text>
</comment>
<evidence type="ECO:0000313" key="15">
    <source>
        <dbReference type="Proteomes" id="UP000004567"/>
    </source>
</evidence>
<dbReference type="AlphaFoldDB" id="H4GI19"/>
<dbReference type="FunFam" id="1.10.240.10:FF:000001">
    <property type="entry name" value="Tyrosine--tRNA ligase"/>
    <property type="match status" value="1"/>
</dbReference>
<dbReference type="PATRIC" id="fig|1144300.3.peg.157"/>
<dbReference type="GO" id="GO:0042803">
    <property type="term" value="F:protein homodimerization activity"/>
    <property type="evidence" value="ECO:0007669"/>
    <property type="project" value="UniProtKB-ARBA"/>
</dbReference>
<dbReference type="Pfam" id="PF00579">
    <property type="entry name" value="tRNA-synt_1b"/>
    <property type="match status" value="1"/>
</dbReference>
<feature type="binding site" evidence="11">
    <location>
        <position position="230"/>
    </location>
    <ligand>
        <name>ATP</name>
        <dbReference type="ChEBI" id="CHEBI:30616"/>
    </ligand>
</feature>
<comment type="function">
    <text evidence="11">Catalyzes the attachment of tyrosine to tRNA(Tyr) in a two-step reaction: tyrosine is first activated by ATP to form Tyr-AMP and then transferred to the acceptor end of tRNA(Tyr).</text>
</comment>
<dbReference type="CDD" id="cd00165">
    <property type="entry name" value="S4"/>
    <property type="match status" value="1"/>
</dbReference>
<dbReference type="InterPro" id="IPR036986">
    <property type="entry name" value="S4_RNA-bd_sf"/>
</dbReference>
<dbReference type="PANTHER" id="PTHR11766">
    <property type="entry name" value="TYROSYL-TRNA SYNTHETASE"/>
    <property type="match status" value="1"/>
</dbReference>
<dbReference type="Proteomes" id="UP000004567">
    <property type="component" value="Unassembled WGS sequence"/>
</dbReference>
<dbReference type="PANTHER" id="PTHR11766:SF0">
    <property type="entry name" value="TYROSINE--TRNA LIGASE, MITOCHONDRIAL"/>
    <property type="match status" value="1"/>
</dbReference>
<evidence type="ECO:0000256" key="11">
    <source>
        <dbReference type="HAMAP-Rule" id="MF_02006"/>
    </source>
</evidence>
<evidence type="ECO:0000256" key="4">
    <source>
        <dbReference type="ARBA" id="ARBA00022741"/>
    </source>
</evidence>
<comment type="catalytic activity">
    <reaction evidence="9 11">
        <text>tRNA(Tyr) + L-tyrosine + ATP = L-tyrosyl-tRNA(Tyr) + AMP + diphosphate + H(+)</text>
        <dbReference type="Rhea" id="RHEA:10220"/>
        <dbReference type="Rhea" id="RHEA-COMP:9706"/>
        <dbReference type="Rhea" id="RHEA-COMP:9707"/>
        <dbReference type="ChEBI" id="CHEBI:15378"/>
        <dbReference type="ChEBI" id="CHEBI:30616"/>
        <dbReference type="ChEBI" id="CHEBI:33019"/>
        <dbReference type="ChEBI" id="CHEBI:58315"/>
        <dbReference type="ChEBI" id="CHEBI:78442"/>
        <dbReference type="ChEBI" id="CHEBI:78536"/>
        <dbReference type="ChEBI" id="CHEBI:456215"/>
        <dbReference type="EC" id="6.1.1.1"/>
    </reaction>
</comment>
<dbReference type="GO" id="GO:0005524">
    <property type="term" value="F:ATP binding"/>
    <property type="evidence" value="ECO:0007669"/>
    <property type="project" value="UniProtKB-UniRule"/>
</dbReference>
<evidence type="ECO:0000256" key="9">
    <source>
        <dbReference type="ARBA" id="ARBA00048248"/>
    </source>
</evidence>
<keyword evidence="8 11" id="KW-0030">Aminoacyl-tRNA synthetase</keyword>
<keyword evidence="6 12" id="KW-0694">RNA-binding</keyword>
<dbReference type="Gene3D" id="3.10.290.10">
    <property type="entry name" value="RNA-binding S4 domain"/>
    <property type="match status" value="1"/>
</dbReference>
<keyword evidence="4 11" id="KW-0547">Nucleotide-binding</keyword>
<evidence type="ECO:0000256" key="1">
    <source>
        <dbReference type="ARBA" id="ARBA00004496"/>
    </source>
</evidence>
<dbReference type="InterPro" id="IPR002307">
    <property type="entry name" value="Tyr-tRNA-ligase"/>
</dbReference>
<dbReference type="PROSITE" id="PS00178">
    <property type="entry name" value="AA_TRNA_LIGASE_I"/>
    <property type="match status" value="1"/>
</dbReference>
<dbReference type="InterPro" id="IPR014729">
    <property type="entry name" value="Rossmann-like_a/b/a_fold"/>
</dbReference>
<accession>H4GI19</accession>